<gene>
    <name evidence="1" type="ORF">NGRA_1406</name>
</gene>
<dbReference type="AlphaFoldDB" id="A0A9P6GZ05"/>
<comment type="caution">
    <text evidence="1">The sequence shown here is derived from an EMBL/GenBank/DDBJ whole genome shotgun (WGS) entry which is preliminary data.</text>
</comment>
<dbReference type="OrthoDB" id="10427783at2759"/>
<evidence type="ECO:0000313" key="2">
    <source>
        <dbReference type="Proteomes" id="UP000740883"/>
    </source>
</evidence>
<name>A0A9P6GZ05_9MICR</name>
<accession>A0A9P6GZ05</accession>
<sequence length="232" mass="27423">MDFRRKIKNILDWKKGFEFKKSISNSEKSLVNQIDCKISTGVLSFVDIRNEEYRELFLFSKEASDEYYPYFHFTVSDDEGLLCSVTMSGLTLFSDIKFMSTSQNTFFNIKDVVYMDSRRDQNEVKRMFSASKIYFKDWNLDIYSVLKNEKCEILFFNGSKFLSLIPTKIIFSKKHISDYFRVTDLKNNPVKCNLCGLKEYTYLIDENPVIPKKYNRVCRSCLEVLEKNPTHL</sequence>
<organism evidence="1 2">
    <name type="scientific">Nosema granulosis</name>
    <dbReference type="NCBI Taxonomy" id="83296"/>
    <lineage>
        <taxon>Eukaryota</taxon>
        <taxon>Fungi</taxon>
        <taxon>Fungi incertae sedis</taxon>
        <taxon>Microsporidia</taxon>
        <taxon>Nosematidae</taxon>
        <taxon>Nosema</taxon>
    </lineage>
</organism>
<protein>
    <submittedName>
        <fullName evidence="1">Uncharacterized protein</fullName>
    </submittedName>
</protein>
<proteinExistence type="predicted"/>
<dbReference type="EMBL" id="SBJO01000089">
    <property type="protein sequence ID" value="KAF9763227.1"/>
    <property type="molecule type" value="Genomic_DNA"/>
</dbReference>
<keyword evidence="2" id="KW-1185">Reference proteome</keyword>
<reference evidence="1 2" key="1">
    <citation type="journal article" date="2020" name="Genome Biol. Evol.">
        <title>Comparative genomics of strictly vertically transmitted, feminizing microsporidia endosymbionts of amphipod crustaceans.</title>
        <authorList>
            <person name="Cormier A."/>
            <person name="Chebbi M.A."/>
            <person name="Giraud I."/>
            <person name="Wattier R."/>
            <person name="Teixeira M."/>
            <person name="Gilbert C."/>
            <person name="Rigaud T."/>
            <person name="Cordaux R."/>
        </authorList>
    </citation>
    <scope>NUCLEOTIDE SEQUENCE [LARGE SCALE GENOMIC DNA]</scope>
    <source>
        <strain evidence="1 2">Ou3-Ou53</strain>
    </source>
</reference>
<dbReference type="Proteomes" id="UP000740883">
    <property type="component" value="Unassembled WGS sequence"/>
</dbReference>
<evidence type="ECO:0000313" key="1">
    <source>
        <dbReference type="EMBL" id="KAF9763227.1"/>
    </source>
</evidence>